<dbReference type="InterPro" id="IPR011738">
    <property type="entry name" value="Phage_CHP"/>
</dbReference>
<dbReference type="NCBIfam" id="TIGR02215">
    <property type="entry name" value="phage_chp_gp8"/>
    <property type="match status" value="1"/>
</dbReference>
<reference evidence="2" key="1">
    <citation type="journal article" date="2019" name="Int. J. Syst. Evol. Microbiol.">
        <title>The Global Catalogue of Microorganisms (GCM) 10K type strain sequencing project: providing services to taxonomists for standard genome sequencing and annotation.</title>
        <authorList>
            <consortium name="The Broad Institute Genomics Platform"/>
            <consortium name="The Broad Institute Genome Sequencing Center for Infectious Disease"/>
            <person name="Wu L."/>
            <person name="Ma J."/>
        </authorList>
    </citation>
    <scope>NUCLEOTIDE SEQUENCE [LARGE SCALE GENOMIC DNA]</scope>
    <source>
        <strain evidence="2">CCUG 56029</strain>
    </source>
</reference>
<dbReference type="CDD" id="cd08054">
    <property type="entry name" value="gp6"/>
    <property type="match status" value="1"/>
</dbReference>
<comment type="caution">
    <text evidence="1">The sequence shown here is derived from an EMBL/GenBank/DDBJ whole genome shotgun (WGS) entry which is preliminary data.</text>
</comment>
<evidence type="ECO:0000313" key="1">
    <source>
        <dbReference type="EMBL" id="MFD1882369.1"/>
    </source>
</evidence>
<dbReference type="Proteomes" id="UP001597213">
    <property type="component" value="Unassembled WGS sequence"/>
</dbReference>
<dbReference type="Gene3D" id="1.10.3230.30">
    <property type="entry name" value="Phage gp6-like head-tail connector protein"/>
    <property type="match status" value="1"/>
</dbReference>
<organism evidence="1 2">
    <name type="scientific">Paracoccus pacificus</name>
    <dbReference type="NCBI Taxonomy" id="1463598"/>
    <lineage>
        <taxon>Bacteria</taxon>
        <taxon>Pseudomonadati</taxon>
        <taxon>Pseudomonadota</taxon>
        <taxon>Alphaproteobacteria</taxon>
        <taxon>Rhodobacterales</taxon>
        <taxon>Paracoccaceae</taxon>
        <taxon>Paracoccus</taxon>
    </lineage>
</organism>
<accession>A0ABW4R809</accession>
<dbReference type="RefSeq" id="WP_379142942.1">
    <property type="nucleotide sequence ID" value="NZ_JBHUEN010000032.1"/>
</dbReference>
<sequence>MRIVEETAPEASALPIAELRAHLRLGSGFDLAENPAETAALVGYLRAAISTIEARTGKVLLSRRFRWELDDWRDRLGQPLPLSPVTAIEALEIDDGAGNRRLIAADQYALRPDSQRPWLIPSGTILPSVPRLGFVVITFRAGFGQTWAGVPPDLAQAAVMLAARFYEDRGQADAGSRAGLPFGVSTLIEKWRAVRTLAGRGGRT</sequence>
<evidence type="ECO:0008006" key="3">
    <source>
        <dbReference type="Google" id="ProtNLM"/>
    </source>
</evidence>
<name>A0ABW4R809_9RHOB</name>
<keyword evidence="2" id="KW-1185">Reference proteome</keyword>
<protein>
    <recommendedName>
        <fullName evidence="3">PhiE125 gp8 family phage protein</fullName>
    </recommendedName>
</protein>
<evidence type="ECO:0000313" key="2">
    <source>
        <dbReference type="Proteomes" id="UP001597213"/>
    </source>
</evidence>
<dbReference type="EMBL" id="JBHUEN010000032">
    <property type="protein sequence ID" value="MFD1882369.1"/>
    <property type="molecule type" value="Genomic_DNA"/>
</dbReference>
<proteinExistence type="predicted"/>
<gene>
    <name evidence="1" type="ORF">ACFSCT_11650</name>
</gene>